<organism evidence="2 3">
    <name type="scientific">Asticcacaulis biprosthecium C19</name>
    <dbReference type="NCBI Taxonomy" id="715226"/>
    <lineage>
        <taxon>Bacteria</taxon>
        <taxon>Pseudomonadati</taxon>
        <taxon>Pseudomonadota</taxon>
        <taxon>Alphaproteobacteria</taxon>
        <taxon>Caulobacterales</taxon>
        <taxon>Caulobacteraceae</taxon>
        <taxon>Asticcacaulis</taxon>
    </lineage>
</organism>
<protein>
    <submittedName>
        <fullName evidence="2">Methyltransferase domain protein</fullName>
    </submittedName>
</protein>
<reference evidence="3" key="1">
    <citation type="submission" date="2011-03" db="EMBL/GenBank/DDBJ databases">
        <title>Draft genome sequence of Brevundimonas diminuta.</title>
        <authorList>
            <person name="Brown P.J.B."/>
            <person name="Buechlein A."/>
            <person name="Hemmerich C."/>
            <person name="Brun Y.V."/>
        </authorList>
    </citation>
    <scope>NUCLEOTIDE SEQUENCE [LARGE SCALE GENOMIC DNA]</scope>
    <source>
        <strain evidence="3">C19</strain>
    </source>
</reference>
<dbReference type="GO" id="GO:0032259">
    <property type="term" value="P:methylation"/>
    <property type="evidence" value="ECO:0007669"/>
    <property type="project" value="UniProtKB-KW"/>
</dbReference>
<dbReference type="EMBL" id="GL883077">
    <property type="protein sequence ID" value="EGF93582.1"/>
    <property type="molecule type" value="Genomic_DNA"/>
</dbReference>
<dbReference type="AlphaFoldDB" id="F4QM10"/>
<accession>F4QM10</accession>
<dbReference type="CDD" id="cd02440">
    <property type="entry name" value="AdoMet_MTases"/>
    <property type="match status" value="1"/>
</dbReference>
<dbReference type="GO" id="GO:0008168">
    <property type="term" value="F:methyltransferase activity"/>
    <property type="evidence" value="ECO:0007669"/>
    <property type="project" value="UniProtKB-KW"/>
</dbReference>
<sequence length="242" mass="26923">MSDTPVQHQQNTHTQLGRNAEMMRLAANHLGAEAPLRALSFGCSDGSECLDFAKVFPNATVVGADVDAKALATARALNHPRIQVVLSTPANIAPLGPFDVIFAMNVLCIYPQTDGLPDIAQAYPFDKFDEEIQRLDSYLKPGGVLGIFNAQYYFDDTRPAAKYKPLVTGSYKHGAWITRYRPDGRPASNSIFEMYGTSYTLPQWREFTKTQPAAYTGMRHEWVDDEAYSGRHTDVSLWVKQA</sequence>
<dbReference type="eggNOG" id="COG2890">
    <property type="taxonomic scope" value="Bacteria"/>
</dbReference>
<keyword evidence="2" id="KW-0808">Transferase</keyword>
<dbReference type="OrthoDB" id="7170896at2"/>
<keyword evidence="2" id="KW-0489">Methyltransferase</keyword>
<dbReference type="RefSeq" id="WP_006272782.1">
    <property type="nucleotide sequence ID" value="NZ_GL883077.1"/>
</dbReference>
<evidence type="ECO:0000259" key="1">
    <source>
        <dbReference type="Pfam" id="PF08242"/>
    </source>
</evidence>
<dbReference type="STRING" id="715226.ABI_20220"/>
<gene>
    <name evidence="2" type="ORF">ABI_20220</name>
</gene>
<dbReference type="InterPro" id="IPR029063">
    <property type="entry name" value="SAM-dependent_MTases_sf"/>
</dbReference>
<dbReference type="SUPFAM" id="SSF53335">
    <property type="entry name" value="S-adenosyl-L-methionine-dependent methyltransferases"/>
    <property type="match status" value="1"/>
</dbReference>
<dbReference type="InterPro" id="IPR013217">
    <property type="entry name" value="Methyltransf_12"/>
</dbReference>
<proteinExistence type="predicted"/>
<dbReference type="HOGENOM" id="CLU_1109643_0_0_5"/>
<name>F4QM10_9CAUL</name>
<dbReference type="Gene3D" id="3.40.50.150">
    <property type="entry name" value="Vaccinia Virus protein VP39"/>
    <property type="match status" value="1"/>
</dbReference>
<keyword evidence="3" id="KW-1185">Reference proteome</keyword>
<evidence type="ECO:0000313" key="2">
    <source>
        <dbReference type="EMBL" id="EGF93582.1"/>
    </source>
</evidence>
<dbReference type="Pfam" id="PF08242">
    <property type="entry name" value="Methyltransf_12"/>
    <property type="match status" value="1"/>
</dbReference>
<evidence type="ECO:0000313" key="3">
    <source>
        <dbReference type="Proteomes" id="UP000006512"/>
    </source>
</evidence>
<dbReference type="Proteomes" id="UP000006512">
    <property type="component" value="Unassembled WGS sequence"/>
</dbReference>
<feature type="domain" description="Methyltransferase type 12" evidence="1">
    <location>
        <begin position="39"/>
        <end position="145"/>
    </location>
</feature>